<dbReference type="SUPFAM" id="SSF48726">
    <property type="entry name" value="Immunoglobulin"/>
    <property type="match status" value="1"/>
</dbReference>
<dbReference type="InterPro" id="IPR036179">
    <property type="entry name" value="Ig-like_dom_sf"/>
</dbReference>
<dbReference type="PROSITE" id="PS50835">
    <property type="entry name" value="IG_LIKE"/>
    <property type="match status" value="1"/>
</dbReference>
<accession>A0ABQ8JWA6</accession>
<gene>
    <name evidence="2" type="primary">ROBO1_1</name>
    <name evidence="2" type="ORF">DERP_011576</name>
</gene>
<evidence type="ECO:0000313" key="2">
    <source>
        <dbReference type="EMBL" id="KAH9426908.1"/>
    </source>
</evidence>
<reference evidence="2 3" key="2">
    <citation type="journal article" date="2022" name="Mol. Biol. Evol.">
        <title>Comparative Genomics Reveals Insights into the Divergent Evolution of Astigmatic Mites and Household Pest Adaptations.</title>
        <authorList>
            <person name="Xiong Q."/>
            <person name="Wan A.T."/>
            <person name="Liu X."/>
            <person name="Fung C.S."/>
            <person name="Xiao X."/>
            <person name="Malainual N."/>
            <person name="Hou J."/>
            <person name="Wang L."/>
            <person name="Wang M."/>
            <person name="Yang K.Y."/>
            <person name="Cui Y."/>
            <person name="Leung E.L."/>
            <person name="Nong W."/>
            <person name="Shin S.K."/>
            <person name="Au S.W."/>
            <person name="Jeong K.Y."/>
            <person name="Chew F.T."/>
            <person name="Hui J.H."/>
            <person name="Leung T.F."/>
            <person name="Tungtrongchitr A."/>
            <person name="Zhong N."/>
            <person name="Liu Z."/>
            <person name="Tsui S.K."/>
        </authorList>
    </citation>
    <scope>NUCLEOTIDE SEQUENCE [LARGE SCALE GENOMIC DNA]</scope>
    <source>
        <strain evidence="2">Derp</strain>
    </source>
</reference>
<reference evidence="2 3" key="1">
    <citation type="journal article" date="2018" name="J. Allergy Clin. Immunol.">
        <title>High-quality assembly of Dermatophagoides pteronyssinus genome and transcriptome reveals a wide range of novel allergens.</title>
        <authorList>
            <person name="Liu X.Y."/>
            <person name="Yang K.Y."/>
            <person name="Wang M.Q."/>
            <person name="Kwok J.S."/>
            <person name="Zeng X."/>
            <person name="Yang Z."/>
            <person name="Xiao X.J."/>
            <person name="Lau C.P."/>
            <person name="Li Y."/>
            <person name="Huang Z.M."/>
            <person name="Ba J.G."/>
            <person name="Yim A.K."/>
            <person name="Ouyang C.Y."/>
            <person name="Ngai S.M."/>
            <person name="Chan T.F."/>
            <person name="Leung E.L."/>
            <person name="Liu L."/>
            <person name="Liu Z.G."/>
            <person name="Tsui S.K."/>
        </authorList>
    </citation>
    <scope>NUCLEOTIDE SEQUENCE [LARGE SCALE GENOMIC DNA]</scope>
    <source>
        <strain evidence="2">Derp</strain>
    </source>
</reference>
<dbReference type="EMBL" id="NJHN03000007">
    <property type="protein sequence ID" value="KAH9426908.1"/>
    <property type="molecule type" value="Genomic_DNA"/>
</dbReference>
<dbReference type="Proteomes" id="UP000887458">
    <property type="component" value="Unassembled WGS sequence"/>
</dbReference>
<protein>
    <submittedName>
        <fullName evidence="2">Roundabout 1</fullName>
    </submittedName>
</protein>
<dbReference type="Gene3D" id="2.60.40.10">
    <property type="entry name" value="Immunoglobulins"/>
    <property type="match status" value="1"/>
</dbReference>
<comment type="caution">
    <text evidence="2">The sequence shown here is derived from an EMBL/GenBank/DDBJ whole genome shotgun (WGS) entry which is preliminary data.</text>
</comment>
<dbReference type="InterPro" id="IPR013783">
    <property type="entry name" value="Ig-like_fold"/>
</dbReference>
<organism evidence="2 3">
    <name type="scientific">Dermatophagoides pteronyssinus</name>
    <name type="common">European house dust mite</name>
    <dbReference type="NCBI Taxonomy" id="6956"/>
    <lineage>
        <taxon>Eukaryota</taxon>
        <taxon>Metazoa</taxon>
        <taxon>Ecdysozoa</taxon>
        <taxon>Arthropoda</taxon>
        <taxon>Chelicerata</taxon>
        <taxon>Arachnida</taxon>
        <taxon>Acari</taxon>
        <taxon>Acariformes</taxon>
        <taxon>Sarcoptiformes</taxon>
        <taxon>Astigmata</taxon>
        <taxon>Psoroptidia</taxon>
        <taxon>Analgoidea</taxon>
        <taxon>Pyroglyphidae</taxon>
        <taxon>Dermatophagoidinae</taxon>
        <taxon>Dermatophagoides</taxon>
    </lineage>
</organism>
<name>A0ABQ8JWA6_DERPT</name>
<sequence length="82" mass="9625">MNFSIMLMNTQFCQGKQLYYKCSLPKGRPELIVYWLHDGKPIDLNQRSIDDQGQYQCIAKKYDSGDLAIDKSQYWKIKATKN</sequence>
<feature type="domain" description="Ig-like" evidence="1">
    <location>
        <begin position="14"/>
        <end position="68"/>
    </location>
</feature>
<keyword evidence="3" id="KW-1185">Reference proteome</keyword>
<evidence type="ECO:0000259" key="1">
    <source>
        <dbReference type="PROSITE" id="PS50835"/>
    </source>
</evidence>
<proteinExistence type="predicted"/>
<evidence type="ECO:0000313" key="3">
    <source>
        <dbReference type="Proteomes" id="UP000887458"/>
    </source>
</evidence>
<dbReference type="InterPro" id="IPR007110">
    <property type="entry name" value="Ig-like_dom"/>
</dbReference>